<name>A0A6I4VW95_9BACL</name>
<evidence type="ECO:0000313" key="1">
    <source>
        <dbReference type="EMBL" id="MXQ54861.1"/>
    </source>
</evidence>
<evidence type="ECO:0000313" key="2">
    <source>
        <dbReference type="Proteomes" id="UP000430692"/>
    </source>
</evidence>
<organism evidence="1 2">
    <name type="scientific">Shimazuella alba</name>
    <dbReference type="NCBI Taxonomy" id="2690964"/>
    <lineage>
        <taxon>Bacteria</taxon>
        <taxon>Bacillati</taxon>
        <taxon>Bacillota</taxon>
        <taxon>Bacilli</taxon>
        <taxon>Bacillales</taxon>
        <taxon>Thermoactinomycetaceae</taxon>
        <taxon>Shimazuella</taxon>
    </lineage>
</organism>
<comment type="caution">
    <text evidence="1">The sequence shown here is derived from an EMBL/GenBank/DDBJ whole genome shotgun (WGS) entry which is preliminary data.</text>
</comment>
<protein>
    <submittedName>
        <fullName evidence="1">Uncharacterized protein</fullName>
    </submittedName>
</protein>
<keyword evidence="2" id="KW-1185">Reference proteome</keyword>
<reference evidence="1 2" key="1">
    <citation type="submission" date="2019-12" db="EMBL/GenBank/DDBJ databases">
        <title>Whole-genome analyses of novel actinobacteria.</title>
        <authorList>
            <person name="Sahin N."/>
            <person name="Saygin H."/>
        </authorList>
    </citation>
    <scope>NUCLEOTIDE SEQUENCE [LARGE SCALE GENOMIC DNA]</scope>
    <source>
        <strain evidence="1 2">KC615</strain>
    </source>
</reference>
<dbReference type="AlphaFoldDB" id="A0A6I4VW95"/>
<proteinExistence type="predicted"/>
<gene>
    <name evidence="1" type="ORF">GSM42_14280</name>
</gene>
<accession>A0A6I4VW95</accession>
<dbReference type="RefSeq" id="WP_160802216.1">
    <property type="nucleotide sequence ID" value="NZ_WUUL01000010.1"/>
</dbReference>
<dbReference type="Proteomes" id="UP000430692">
    <property type="component" value="Unassembled WGS sequence"/>
</dbReference>
<sequence>MARNDFHGSMSSKDRSTLSISVFDLEVVGDRVMVTHKSSGMRSNEMISVVELLSNGRYARGIDFEGYRISIQAKNGHQLAVMVQK</sequence>
<dbReference type="EMBL" id="WUUL01000010">
    <property type="protein sequence ID" value="MXQ54861.1"/>
    <property type="molecule type" value="Genomic_DNA"/>
</dbReference>